<dbReference type="Pfam" id="PF02585">
    <property type="entry name" value="PIG-L"/>
    <property type="match status" value="1"/>
</dbReference>
<accession>A0A0X8HRX6</accession>
<dbReference type="RefSeq" id="XP_017987284.1">
    <property type="nucleotide sequence ID" value="XM_018132138.1"/>
</dbReference>
<dbReference type="GeneID" id="28723528"/>
<evidence type="ECO:0000313" key="3">
    <source>
        <dbReference type="EMBL" id="AMD20288.1"/>
    </source>
</evidence>
<reference evidence="3 4" key="1">
    <citation type="submission" date="2016-01" db="EMBL/GenBank/DDBJ databases">
        <title>Genome sequence of the yeast Holleya sinecauda.</title>
        <authorList>
            <person name="Dietrich F.S."/>
        </authorList>
    </citation>
    <scope>NUCLEOTIDE SEQUENCE [LARGE SCALE GENOMIC DNA]</scope>
    <source>
        <strain evidence="3 4">ATCC 58844</strain>
    </source>
</reference>
<dbReference type="SUPFAM" id="SSF102588">
    <property type="entry name" value="LmbE-like"/>
    <property type="match status" value="1"/>
</dbReference>
<proteinExistence type="inferred from homology"/>
<dbReference type="STRING" id="45286.A0A0X8HRX6"/>
<dbReference type="AlphaFoldDB" id="A0A0X8HRX6"/>
<evidence type="ECO:0000313" key="4">
    <source>
        <dbReference type="Proteomes" id="UP000243052"/>
    </source>
</evidence>
<protein>
    <recommendedName>
        <fullName evidence="2">N-acetylglucosaminylphosphatidylinositol deacetylase</fullName>
        <ecNumber evidence="2">3.5.1.89</ecNumber>
    </recommendedName>
</protein>
<evidence type="ECO:0000256" key="2">
    <source>
        <dbReference type="ARBA" id="ARBA00012176"/>
    </source>
</evidence>
<organism evidence="3 4">
    <name type="scientific">Eremothecium sinecaudum</name>
    <dbReference type="NCBI Taxonomy" id="45286"/>
    <lineage>
        <taxon>Eukaryota</taxon>
        <taxon>Fungi</taxon>
        <taxon>Dikarya</taxon>
        <taxon>Ascomycota</taxon>
        <taxon>Saccharomycotina</taxon>
        <taxon>Saccharomycetes</taxon>
        <taxon>Saccharomycetales</taxon>
        <taxon>Saccharomycetaceae</taxon>
        <taxon>Eremothecium</taxon>
    </lineage>
</organism>
<dbReference type="Gene3D" id="3.40.50.10320">
    <property type="entry name" value="LmbE-like"/>
    <property type="match status" value="1"/>
</dbReference>
<dbReference type="Proteomes" id="UP000243052">
    <property type="component" value="Chromosome iv"/>
</dbReference>
<dbReference type="GO" id="GO:0005783">
    <property type="term" value="C:endoplasmic reticulum"/>
    <property type="evidence" value="ECO:0007669"/>
    <property type="project" value="TreeGrafter"/>
</dbReference>
<dbReference type="InterPro" id="IPR003737">
    <property type="entry name" value="GlcNAc_PI_deacetylase-related"/>
</dbReference>
<evidence type="ECO:0000256" key="1">
    <source>
        <dbReference type="ARBA" id="ARBA00006066"/>
    </source>
</evidence>
<comment type="similarity">
    <text evidence="1">Belongs to the PIGL family.</text>
</comment>
<keyword evidence="4" id="KW-1185">Reference proteome</keyword>
<dbReference type="PANTHER" id="PTHR12993">
    <property type="entry name" value="N-ACETYLGLUCOSAMINYL-PHOSPHATIDYLINOSITOL DE-N-ACETYLASE-RELATED"/>
    <property type="match status" value="1"/>
</dbReference>
<dbReference type="GO" id="GO:0000225">
    <property type="term" value="F:N-acetylglucosaminylphosphatidylinositol deacetylase activity"/>
    <property type="evidence" value="ECO:0007669"/>
    <property type="project" value="UniProtKB-EC"/>
</dbReference>
<sequence>MFGSFFAVLKLYMVFIGLYCWSYKRLEDHNVSVYNNLIGTNRHTSLTIVIAHPDDEVMFFAPTLLQLDNLMDSSIPFKVICLTDGDSDGLGAIRRTELKKALQVLVLNHRVVLEVGDLTDGMEIEWEKESVRTMLRGYIKDSNPLILTFDERGVSGHKNHIACANAINDLAYKQLHLKTGKNILRKYSGFIVDLVRLLLGYPLDTVFISTALQYLHSLVAMLVGHKSQMVWFRWGWWVLSRYVFANEY</sequence>
<gene>
    <name evidence="3" type="ORF">AW171_hschr42174</name>
</gene>
<dbReference type="UniPathway" id="UPA00196"/>
<dbReference type="PANTHER" id="PTHR12993:SF11">
    <property type="entry name" value="N-ACETYLGLUCOSAMINYL-PHOSPHATIDYLINOSITOL DE-N-ACETYLASE"/>
    <property type="match status" value="1"/>
</dbReference>
<dbReference type="InterPro" id="IPR024078">
    <property type="entry name" value="LmbE-like_dom_sf"/>
</dbReference>
<dbReference type="GO" id="GO:0006506">
    <property type="term" value="P:GPI anchor biosynthetic process"/>
    <property type="evidence" value="ECO:0007669"/>
    <property type="project" value="UniProtKB-UniPathway"/>
</dbReference>
<name>A0A0X8HRX6_9SACH</name>
<dbReference type="GO" id="GO:0016020">
    <property type="term" value="C:membrane"/>
    <property type="evidence" value="ECO:0007669"/>
    <property type="project" value="GOC"/>
</dbReference>
<dbReference type="OrthoDB" id="440160at2759"/>
<dbReference type="EMBL" id="CP014244">
    <property type="protein sequence ID" value="AMD20288.1"/>
    <property type="molecule type" value="Genomic_DNA"/>
</dbReference>
<dbReference type="EC" id="3.5.1.89" evidence="2"/>